<reference evidence="9 10" key="1">
    <citation type="submission" date="2024-05" db="EMBL/GenBank/DDBJ databases">
        <authorList>
            <person name="Park S."/>
        </authorList>
    </citation>
    <scope>NUCLEOTIDE SEQUENCE [LARGE SCALE GENOMIC DNA]</scope>
    <source>
        <strain evidence="9 10">DGU5</strain>
    </source>
</reference>
<evidence type="ECO:0000256" key="4">
    <source>
        <dbReference type="ARBA" id="ARBA00022692"/>
    </source>
</evidence>
<name>A0ABV0D0F5_9SPHN</name>
<dbReference type="InterPro" id="IPR011701">
    <property type="entry name" value="MFS"/>
</dbReference>
<dbReference type="InterPro" id="IPR050171">
    <property type="entry name" value="MFS_Transporters"/>
</dbReference>
<dbReference type="Proteomes" id="UP001484535">
    <property type="component" value="Unassembled WGS sequence"/>
</dbReference>
<dbReference type="Pfam" id="PF07690">
    <property type="entry name" value="MFS_1"/>
    <property type="match status" value="1"/>
</dbReference>
<sequence>MTFDGRLRFVVLGALCVLFFVLNAATFNALGVVLPYMVEDLGWTWAIAGVGFTLLGVACGLSGLMPAILIRRFGVSRTMLAGGALALAGFGCMAVTTTAIVYFAGTILLGIAFTVCGQVPAVSVISHSFSKHSTAMGIYFTSGSLGSVAGPLIAYSTQEFMGNWRIYWVGAAIATVLLSVFTAMVTANRWNNRDASSDAARAAAQTGWSLRNAIRTPQYFIVVGAYSSFLLINTTVHGFAVQHMADLEISMGAAASVMSIIALISAGGSIVAGVAGERIKPMNMVLVSLGSTLIGVIALAFGANFAVLALASVGLGIGFGFSYVSIAVLLLDLFGKRPNLELYSTMSLISTSAAIGPALGGYVRDQTGSFSFVFLACALVALIFFTTLLFMKRPKEPNEDKNTADSAIDTPNVHQALLQSERHQRRPIAEL</sequence>
<comment type="caution">
    <text evidence="9">The sequence shown here is derived from an EMBL/GenBank/DDBJ whole genome shotgun (WGS) entry which is preliminary data.</text>
</comment>
<keyword evidence="4 7" id="KW-0812">Transmembrane</keyword>
<dbReference type="PANTHER" id="PTHR23517:SF2">
    <property type="entry name" value="MULTIDRUG RESISTANCE PROTEIN MDTH"/>
    <property type="match status" value="1"/>
</dbReference>
<protein>
    <submittedName>
        <fullName evidence="9">MFS transporter</fullName>
    </submittedName>
</protein>
<comment type="subcellular location">
    <subcellularLocation>
        <location evidence="1">Cell membrane</location>
        <topology evidence="1">Multi-pass membrane protein</topology>
    </subcellularLocation>
</comment>
<dbReference type="PANTHER" id="PTHR23517">
    <property type="entry name" value="RESISTANCE PROTEIN MDTM, PUTATIVE-RELATED-RELATED"/>
    <property type="match status" value="1"/>
</dbReference>
<evidence type="ECO:0000259" key="8">
    <source>
        <dbReference type="PROSITE" id="PS50850"/>
    </source>
</evidence>
<accession>A0ABV0D0F5</accession>
<dbReference type="RefSeq" id="WP_346786042.1">
    <property type="nucleotide sequence ID" value="NZ_JBDLBR010000006.1"/>
</dbReference>
<evidence type="ECO:0000256" key="5">
    <source>
        <dbReference type="ARBA" id="ARBA00022989"/>
    </source>
</evidence>
<gene>
    <name evidence="9" type="ORF">ABDJ38_15490</name>
</gene>
<dbReference type="InterPro" id="IPR020846">
    <property type="entry name" value="MFS_dom"/>
</dbReference>
<evidence type="ECO:0000256" key="1">
    <source>
        <dbReference type="ARBA" id="ARBA00004651"/>
    </source>
</evidence>
<dbReference type="PROSITE" id="PS50850">
    <property type="entry name" value="MFS"/>
    <property type="match status" value="1"/>
</dbReference>
<keyword evidence="2" id="KW-0813">Transport</keyword>
<feature type="transmembrane region" description="Helical" evidence="7">
    <location>
        <begin position="166"/>
        <end position="187"/>
    </location>
</feature>
<feature type="transmembrane region" description="Helical" evidence="7">
    <location>
        <begin position="307"/>
        <end position="330"/>
    </location>
</feature>
<feature type="transmembrane region" description="Helical" evidence="7">
    <location>
        <begin position="282"/>
        <end position="301"/>
    </location>
</feature>
<keyword evidence="3" id="KW-1003">Cell membrane</keyword>
<feature type="domain" description="Major facilitator superfamily (MFS) profile" evidence="8">
    <location>
        <begin position="9"/>
        <end position="396"/>
    </location>
</feature>
<feature type="transmembrane region" description="Helical" evidence="7">
    <location>
        <begin position="342"/>
        <end position="363"/>
    </location>
</feature>
<keyword evidence="5 7" id="KW-1133">Transmembrane helix</keyword>
<feature type="transmembrane region" description="Helical" evidence="7">
    <location>
        <begin position="80"/>
        <end position="101"/>
    </location>
</feature>
<evidence type="ECO:0000256" key="3">
    <source>
        <dbReference type="ARBA" id="ARBA00022475"/>
    </source>
</evidence>
<evidence type="ECO:0000256" key="6">
    <source>
        <dbReference type="ARBA" id="ARBA00023136"/>
    </source>
</evidence>
<organism evidence="9 10">
    <name type="scientific">Aurantiacibacter flavus</name>
    <dbReference type="NCBI Taxonomy" id="3145232"/>
    <lineage>
        <taxon>Bacteria</taxon>
        <taxon>Pseudomonadati</taxon>
        <taxon>Pseudomonadota</taxon>
        <taxon>Alphaproteobacteria</taxon>
        <taxon>Sphingomonadales</taxon>
        <taxon>Erythrobacteraceae</taxon>
        <taxon>Aurantiacibacter</taxon>
    </lineage>
</organism>
<dbReference type="EMBL" id="JBDLBR010000006">
    <property type="protein sequence ID" value="MEN7538583.1"/>
    <property type="molecule type" value="Genomic_DNA"/>
</dbReference>
<feature type="transmembrane region" description="Helical" evidence="7">
    <location>
        <begin position="137"/>
        <end position="154"/>
    </location>
</feature>
<evidence type="ECO:0000313" key="10">
    <source>
        <dbReference type="Proteomes" id="UP001484535"/>
    </source>
</evidence>
<evidence type="ECO:0000256" key="7">
    <source>
        <dbReference type="SAM" id="Phobius"/>
    </source>
</evidence>
<feature type="transmembrane region" description="Helical" evidence="7">
    <location>
        <begin position="107"/>
        <end position="125"/>
    </location>
</feature>
<proteinExistence type="predicted"/>
<feature type="transmembrane region" description="Helical" evidence="7">
    <location>
        <begin position="369"/>
        <end position="391"/>
    </location>
</feature>
<keyword evidence="6 7" id="KW-0472">Membrane</keyword>
<dbReference type="Gene3D" id="1.20.1250.20">
    <property type="entry name" value="MFS general substrate transporter like domains"/>
    <property type="match status" value="2"/>
</dbReference>
<evidence type="ECO:0000256" key="2">
    <source>
        <dbReference type="ARBA" id="ARBA00022448"/>
    </source>
</evidence>
<dbReference type="SUPFAM" id="SSF103473">
    <property type="entry name" value="MFS general substrate transporter"/>
    <property type="match status" value="1"/>
</dbReference>
<feature type="transmembrane region" description="Helical" evidence="7">
    <location>
        <begin position="219"/>
        <end position="241"/>
    </location>
</feature>
<feature type="transmembrane region" description="Helical" evidence="7">
    <location>
        <begin position="45"/>
        <end position="68"/>
    </location>
</feature>
<feature type="transmembrane region" description="Helical" evidence="7">
    <location>
        <begin position="253"/>
        <end position="275"/>
    </location>
</feature>
<evidence type="ECO:0000313" key="9">
    <source>
        <dbReference type="EMBL" id="MEN7538583.1"/>
    </source>
</evidence>
<dbReference type="InterPro" id="IPR036259">
    <property type="entry name" value="MFS_trans_sf"/>
</dbReference>
<keyword evidence="10" id="KW-1185">Reference proteome</keyword>